<organism evidence="2 3">
    <name type="scientific">Poriferisphaera corsica</name>
    <dbReference type="NCBI Taxonomy" id="2528020"/>
    <lineage>
        <taxon>Bacteria</taxon>
        <taxon>Pseudomonadati</taxon>
        <taxon>Planctomycetota</taxon>
        <taxon>Phycisphaerae</taxon>
        <taxon>Phycisphaerales</taxon>
        <taxon>Phycisphaeraceae</taxon>
        <taxon>Poriferisphaera</taxon>
    </lineage>
</organism>
<keyword evidence="1" id="KW-1133">Transmembrane helix</keyword>
<dbReference type="KEGG" id="pcor:KS4_18980"/>
<proteinExistence type="predicted"/>
<evidence type="ECO:0000313" key="3">
    <source>
        <dbReference type="Proteomes" id="UP000317369"/>
    </source>
</evidence>
<feature type="transmembrane region" description="Helical" evidence="1">
    <location>
        <begin position="7"/>
        <end position="29"/>
    </location>
</feature>
<dbReference type="RefSeq" id="WP_145077208.1">
    <property type="nucleotide sequence ID" value="NZ_CP036425.1"/>
</dbReference>
<dbReference type="AlphaFoldDB" id="A0A517YUC9"/>
<accession>A0A517YUC9</accession>
<sequence>MKHSSKLSYVIIPIVILSVLLLFSIRSYLNEARLQNALTNWNTQQIDLIQYAEQYDLTEATTCEGFVYQRMIDSNRFYRQWLKYIDSCIELTPDELVTQLTSTKFNEYWKYIHTSDTRISDETRVLMACYLIKKLNAYYRNLNITIDPQLLLLCNQINPSSIMKESLVKICAEKLLFYINPSQNHNALPQENLNWQTHDIIKLLEATYLLYVQYHNKAVTQIIFKSQEIPHWAIITTVTYAEITSLNTCATLLYFEKNLLLLSNAIRTYQLKNEHLPSHIEVVNMNLPEDFKQMVVYSANGNSFELQLLVPNSNRTINYTW</sequence>
<dbReference type="Proteomes" id="UP000317369">
    <property type="component" value="Chromosome"/>
</dbReference>
<keyword evidence="1" id="KW-0472">Membrane</keyword>
<keyword evidence="3" id="KW-1185">Reference proteome</keyword>
<gene>
    <name evidence="2" type="ORF">KS4_18980</name>
</gene>
<name>A0A517YUC9_9BACT</name>
<dbReference type="EMBL" id="CP036425">
    <property type="protein sequence ID" value="QDU33840.1"/>
    <property type="molecule type" value="Genomic_DNA"/>
</dbReference>
<protein>
    <submittedName>
        <fullName evidence="2">Uncharacterized protein</fullName>
    </submittedName>
</protein>
<evidence type="ECO:0000256" key="1">
    <source>
        <dbReference type="SAM" id="Phobius"/>
    </source>
</evidence>
<keyword evidence="1" id="KW-0812">Transmembrane</keyword>
<reference evidence="2 3" key="1">
    <citation type="submission" date="2019-02" db="EMBL/GenBank/DDBJ databases">
        <title>Deep-cultivation of Planctomycetes and their phenomic and genomic characterization uncovers novel biology.</title>
        <authorList>
            <person name="Wiegand S."/>
            <person name="Jogler M."/>
            <person name="Boedeker C."/>
            <person name="Pinto D."/>
            <person name="Vollmers J."/>
            <person name="Rivas-Marin E."/>
            <person name="Kohn T."/>
            <person name="Peeters S.H."/>
            <person name="Heuer A."/>
            <person name="Rast P."/>
            <person name="Oberbeckmann S."/>
            <person name="Bunk B."/>
            <person name="Jeske O."/>
            <person name="Meyerdierks A."/>
            <person name="Storesund J.E."/>
            <person name="Kallscheuer N."/>
            <person name="Luecker S."/>
            <person name="Lage O.M."/>
            <person name="Pohl T."/>
            <person name="Merkel B.J."/>
            <person name="Hornburger P."/>
            <person name="Mueller R.-W."/>
            <person name="Bruemmer F."/>
            <person name="Labrenz M."/>
            <person name="Spormann A.M."/>
            <person name="Op den Camp H."/>
            <person name="Overmann J."/>
            <person name="Amann R."/>
            <person name="Jetten M.S.M."/>
            <person name="Mascher T."/>
            <person name="Medema M.H."/>
            <person name="Devos D.P."/>
            <person name="Kaster A.-K."/>
            <person name="Ovreas L."/>
            <person name="Rohde M."/>
            <person name="Galperin M.Y."/>
            <person name="Jogler C."/>
        </authorList>
    </citation>
    <scope>NUCLEOTIDE SEQUENCE [LARGE SCALE GENOMIC DNA]</scope>
    <source>
        <strain evidence="2 3">KS4</strain>
    </source>
</reference>
<evidence type="ECO:0000313" key="2">
    <source>
        <dbReference type="EMBL" id="QDU33840.1"/>
    </source>
</evidence>